<reference evidence="2" key="1">
    <citation type="submission" date="2016-11" db="EMBL/GenBank/DDBJ databases">
        <authorList>
            <person name="Varghese N."/>
            <person name="Submissions S."/>
        </authorList>
    </citation>
    <scope>NUCLEOTIDE SEQUENCE [LARGE SCALE GENOMIC DNA]</scope>
    <source>
        <strain evidence="2">DSM 17957</strain>
    </source>
</reference>
<proteinExistence type="predicted"/>
<name>A0A1M6HID4_9FIRM</name>
<sequence length="111" mass="12411">MHVRDLIDKIGFRHIAGEKALEKKITGLYCCDLLSWVMSHAKHGDAWITVQTHINVVAIASLLDLSCIIIPEDAEIDGASIRKAEEEDIAILSTPLNSFEIFKLLYEHGIK</sequence>
<dbReference type="STRING" id="1121919.SAMN02745975_01562"/>
<keyword evidence="2" id="KW-1185">Reference proteome</keyword>
<dbReference type="SUPFAM" id="SSF75138">
    <property type="entry name" value="HprK N-terminal domain-like"/>
    <property type="match status" value="1"/>
</dbReference>
<dbReference type="RefSeq" id="WP_110940733.1">
    <property type="nucleotide sequence ID" value="NZ_FQZV01000017.1"/>
</dbReference>
<dbReference type="AlphaFoldDB" id="A0A1M6HID4"/>
<evidence type="ECO:0000313" key="2">
    <source>
        <dbReference type="Proteomes" id="UP000184536"/>
    </source>
</evidence>
<gene>
    <name evidence="1" type="ORF">SAMN02745975_01562</name>
</gene>
<dbReference type="Proteomes" id="UP000184536">
    <property type="component" value="Unassembled WGS sequence"/>
</dbReference>
<organism evidence="1 2">
    <name type="scientific">Geosporobacter subterraneus DSM 17957</name>
    <dbReference type="NCBI Taxonomy" id="1121919"/>
    <lineage>
        <taxon>Bacteria</taxon>
        <taxon>Bacillati</taxon>
        <taxon>Bacillota</taxon>
        <taxon>Clostridia</taxon>
        <taxon>Peptostreptococcales</taxon>
        <taxon>Thermotaleaceae</taxon>
        <taxon>Geosporobacter</taxon>
    </lineage>
</organism>
<dbReference type="EMBL" id="FQZV01000017">
    <property type="protein sequence ID" value="SHJ21961.1"/>
    <property type="molecule type" value="Genomic_DNA"/>
</dbReference>
<accession>A0A1M6HID4</accession>
<dbReference type="OrthoDB" id="9800356at2"/>
<protein>
    <submittedName>
        <fullName evidence="1">DRTGG domain-containing protein</fullName>
    </submittedName>
</protein>
<dbReference type="InterPro" id="IPR028979">
    <property type="entry name" value="Ser_kin/Pase_Hpr-like_N_sf"/>
</dbReference>
<dbReference type="Gene3D" id="3.40.1390.20">
    <property type="entry name" value="HprK N-terminal domain-like"/>
    <property type="match status" value="1"/>
</dbReference>
<evidence type="ECO:0000313" key="1">
    <source>
        <dbReference type="EMBL" id="SHJ21961.1"/>
    </source>
</evidence>